<accession>K2R387</accession>
<dbReference type="Proteomes" id="UP000007129">
    <property type="component" value="Unassembled WGS sequence"/>
</dbReference>
<gene>
    <name evidence="1" type="ORF">MPH_05979</name>
</gene>
<reference evidence="1 2" key="1">
    <citation type="journal article" date="2012" name="BMC Genomics">
        <title>Tools to kill: Genome of one of the most destructive plant pathogenic fungi Macrophomina phaseolina.</title>
        <authorList>
            <person name="Islam M.S."/>
            <person name="Haque M.S."/>
            <person name="Islam M.M."/>
            <person name="Emdad E.M."/>
            <person name="Halim A."/>
            <person name="Hossen Q.M.M."/>
            <person name="Hossain M.Z."/>
            <person name="Ahmed B."/>
            <person name="Rahim S."/>
            <person name="Rahman M.S."/>
            <person name="Alam M.M."/>
            <person name="Hou S."/>
            <person name="Wan X."/>
            <person name="Saito J.A."/>
            <person name="Alam M."/>
        </authorList>
    </citation>
    <scope>NUCLEOTIDE SEQUENCE [LARGE SCALE GENOMIC DNA]</scope>
    <source>
        <strain evidence="1 2">MS6</strain>
    </source>
</reference>
<sequence>MDLIESPSNVQIMEAEYQGFAPEQYPQATVQPDDSLPTTHEDFIAGTTNDHGIISANDEQCMDVFKDLQRPHEPDAWTSQLPPIDYTEIECLYLSSDPCASHSFSQGDFVLHIIGGALAPQMDCSFSMVGQHICDTNFDVFGEYSAQDF</sequence>
<dbReference type="EMBL" id="AHHD01000261">
    <property type="protein sequence ID" value="EKG16776.1"/>
    <property type="molecule type" value="Genomic_DNA"/>
</dbReference>
<evidence type="ECO:0000313" key="2">
    <source>
        <dbReference type="Proteomes" id="UP000007129"/>
    </source>
</evidence>
<dbReference type="InParanoid" id="K2R387"/>
<dbReference type="HOGENOM" id="CLU_1750033_0_0_1"/>
<dbReference type="AlphaFoldDB" id="K2R387"/>
<evidence type="ECO:0000313" key="1">
    <source>
        <dbReference type="EMBL" id="EKG16776.1"/>
    </source>
</evidence>
<organism evidence="1 2">
    <name type="scientific">Macrophomina phaseolina (strain MS6)</name>
    <name type="common">Charcoal rot fungus</name>
    <dbReference type="NCBI Taxonomy" id="1126212"/>
    <lineage>
        <taxon>Eukaryota</taxon>
        <taxon>Fungi</taxon>
        <taxon>Dikarya</taxon>
        <taxon>Ascomycota</taxon>
        <taxon>Pezizomycotina</taxon>
        <taxon>Dothideomycetes</taxon>
        <taxon>Dothideomycetes incertae sedis</taxon>
        <taxon>Botryosphaeriales</taxon>
        <taxon>Botryosphaeriaceae</taxon>
        <taxon>Macrophomina</taxon>
    </lineage>
</organism>
<dbReference type="VEuPathDB" id="FungiDB:MPH_05979"/>
<proteinExistence type="predicted"/>
<comment type="caution">
    <text evidence="1">The sequence shown here is derived from an EMBL/GenBank/DDBJ whole genome shotgun (WGS) entry which is preliminary data.</text>
</comment>
<name>K2R387_MACPH</name>
<protein>
    <submittedName>
        <fullName evidence="1">Uncharacterized protein</fullName>
    </submittedName>
</protein>